<dbReference type="InParanoid" id="A0A0C3GWZ0"/>
<organism evidence="4 5">
    <name type="scientific">Oidiodendron maius (strain Zn)</name>
    <dbReference type="NCBI Taxonomy" id="913774"/>
    <lineage>
        <taxon>Eukaryota</taxon>
        <taxon>Fungi</taxon>
        <taxon>Dikarya</taxon>
        <taxon>Ascomycota</taxon>
        <taxon>Pezizomycotina</taxon>
        <taxon>Leotiomycetes</taxon>
        <taxon>Leotiomycetes incertae sedis</taxon>
        <taxon>Myxotrichaceae</taxon>
        <taxon>Oidiodendron</taxon>
    </lineage>
</organism>
<dbReference type="PROSITE" id="PS50948">
    <property type="entry name" value="PAN"/>
    <property type="match status" value="1"/>
</dbReference>
<dbReference type="HOGENOM" id="CLU_071360_1_0_1"/>
<keyword evidence="5" id="KW-1185">Reference proteome</keyword>
<name>A0A0C3GWZ0_OIDMZ</name>
<reference evidence="4 5" key="1">
    <citation type="submission" date="2014-04" db="EMBL/GenBank/DDBJ databases">
        <authorList>
            <consortium name="DOE Joint Genome Institute"/>
            <person name="Kuo A."/>
            <person name="Martino E."/>
            <person name="Perotto S."/>
            <person name="Kohler A."/>
            <person name="Nagy L.G."/>
            <person name="Floudas D."/>
            <person name="Copeland A."/>
            <person name="Barry K.W."/>
            <person name="Cichocki N."/>
            <person name="Veneault-Fourrey C."/>
            <person name="LaButti K."/>
            <person name="Lindquist E.A."/>
            <person name="Lipzen A."/>
            <person name="Lundell T."/>
            <person name="Morin E."/>
            <person name="Murat C."/>
            <person name="Sun H."/>
            <person name="Tunlid A."/>
            <person name="Henrissat B."/>
            <person name="Grigoriev I.V."/>
            <person name="Hibbett D.S."/>
            <person name="Martin F."/>
            <person name="Nordberg H.P."/>
            <person name="Cantor M.N."/>
            <person name="Hua S.X."/>
        </authorList>
    </citation>
    <scope>NUCLEOTIDE SEQUENCE [LARGE SCALE GENOMIC DNA]</scope>
    <source>
        <strain evidence="4 5">Zn</strain>
    </source>
</reference>
<keyword evidence="2" id="KW-0732">Signal</keyword>
<evidence type="ECO:0000256" key="1">
    <source>
        <dbReference type="SAM" id="MobiDB-lite"/>
    </source>
</evidence>
<protein>
    <recommendedName>
        <fullName evidence="3">Apple domain-containing protein</fullName>
    </recommendedName>
</protein>
<dbReference type="Proteomes" id="UP000054321">
    <property type="component" value="Unassembled WGS sequence"/>
</dbReference>
<dbReference type="Gene3D" id="3.50.4.10">
    <property type="entry name" value="Hepatocyte Growth Factor"/>
    <property type="match status" value="1"/>
</dbReference>
<evidence type="ECO:0000256" key="2">
    <source>
        <dbReference type="SAM" id="SignalP"/>
    </source>
</evidence>
<dbReference type="EMBL" id="KN832886">
    <property type="protein sequence ID" value="KIM95759.1"/>
    <property type="molecule type" value="Genomic_DNA"/>
</dbReference>
<evidence type="ECO:0000313" key="5">
    <source>
        <dbReference type="Proteomes" id="UP000054321"/>
    </source>
</evidence>
<sequence length="306" mass="31473">MHSFTSTIIFASGLVSLASAAALPLEVRSTCGSIPSGTATHNPLAQPTGINTASACQASCEANSSCQAFCFGTVNNEIECKLFAVPAAQVPAQSSNNLLVFDKACTSVPNVVPTASDPTGANEPVAEKANTPEPKTSVAPKPKTTGLPKPKPSVLPKPKTTELSPPKTTELPPKTTELPPAKTTELPKSKTTELPKSKTTELPKSKTTELAKPQSTEHLLAARNQCGGAPIGPSANKVAPISTPGSSTLKACRAFAKASPSCKSFEFGTLTPRGPPVCRLFAVPAAKVPAPPKGQSLVVYDIACPL</sequence>
<evidence type="ECO:0000313" key="4">
    <source>
        <dbReference type="EMBL" id="KIM95759.1"/>
    </source>
</evidence>
<feature type="compositionally biased region" description="Low complexity" evidence="1">
    <location>
        <begin position="156"/>
        <end position="184"/>
    </location>
</feature>
<dbReference type="Pfam" id="PF14295">
    <property type="entry name" value="PAN_4"/>
    <property type="match status" value="1"/>
</dbReference>
<feature type="region of interest" description="Disordered" evidence="1">
    <location>
        <begin position="114"/>
        <end position="214"/>
    </location>
</feature>
<gene>
    <name evidence="4" type="ORF">OIDMADRAFT_33842</name>
</gene>
<reference evidence="5" key="2">
    <citation type="submission" date="2015-01" db="EMBL/GenBank/DDBJ databases">
        <title>Evolutionary Origins and Diversification of the Mycorrhizal Mutualists.</title>
        <authorList>
            <consortium name="DOE Joint Genome Institute"/>
            <consortium name="Mycorrhizal Genomics Consortium"/>
            <person name="Kohler A."/>
            <person name="Kuo A."/>
            <person name="Nagy L.G."/>
            <person name="Floudas D."/>
            <person name="Copeland A."/>
            <person name="Barry K.W."/>
            <person name="Cichocki N."/>
            <person name="Veneault-Fourrey C."/>
            <person name="LaButti K."/>
            <person name="Lindquist E.A."/>
            <person name="Lipzen A."/>
            <person name="Lundell T."/>
            <person name="Morin E."/>
            <person name="Murat C."/>
            <person name="Riley R."/>
            <person name="Ohm R."/>
            <person name="Sun H."/>
            <person name="Tunlid A."/>
            <person name="Henrissat B."/>
            <person name="Grigoriev I.V."/>
            <person name="Hibbett D.S."/>
            <person name="Martin F."/>
        </authorList>
    </citation>
    <scope>NUCLEOTIDE SEQUENCE [LARGE SCALE GENOMIC DNA]</scope>
    <source>
        <strain evidence="5">Zn</strain>
    </source>
</reference>
<dbReference type="InterPro" id="IPR003609">
    <property type="entry name" value="Pan_app"/>
</dbReference>
<feature type="domain" description="Apple" evidence="3">
    <location>
        <begin position="31"/>
        <end position="105"/>
    </location>
</feature>
<dbReference type="OrthoDB" id="3793367at2759"/>
<dbReference type="AlphaFoldDB" id="A0A0C3GWZ0"/>
<evidence type="ECO:0000259" key="3">
    <source>
        <dbReference type="PROSITE" id="PS50948"/>
    </source>
</evidence>
<feature type="signal peptide" evidence="2">
    <location>
        <begin position="1"/>
        <end position="20"/>
    </location>
</feature>
<feature type="compositionally biased region" description="Basic and acidic residues" evidence="1">
    <location>
        <begin position="185"/>
        <end position="209"/>
    </location>
</feature>
<accession>A0A0C3GWZ0</accession>
<proteinExistence type="predicted"/>
<feature type="chain" id="PRO_5002177933" description="Apple domain-containing protein" evidence="2">
    <location>
        <begin position="21"/>
        <end position="306"/>
    </location>
</feature>